<protein>
    <submittedName>
        <fullName evidence="5">AraC family transcriptional regulator</fullName>
    </submittedName>
</protein>
<gene>
    <name evidence="5" type="ORF">FPZ43_15605</name>
</gene>
<dbReference type="PRINTS" id="PR00032">
    <property type="entry name" value="HTHARAC"/>
</dbReference>
<evidence type="ECO:0000256" key="2">
    <source>
        <dbReference type="ARBA" id="ARBA00023125"/>
    </source>
</evidence>
<dbReference type="PANTHER" id="PTHR43280">
    <property type="entry name" value="ARAC-FAMILY TRANSCRIPTIONAL REGULATOR"/>
    <property type="match status" value="1"/>
</dbReference>
<dbReference type="SUPFAM" id="SSF46689">
    <property type="entry name" value="Homeodomain-like"/>
    <property type="match status" value="1"/>
</dbReference>
<keyword evidence="1" id="KW-0805">Transcription regulation</keyword>
<dbReference type="SMART" id="SM00342">
    <property type="entry name" value="HTH_ARAC"/>
    <property type="match status" value="1"/>
</dbReference>
<organism evidence="5 6">
    <name type="scientific">Mucilaginibacter pallidiroseus</name>
    <dbReference type="NCBI Taxonomy" id="2599295"/>
    <lineage>
        <taxon>Bacteria</taxon>
        <taxon>Pseudomonadati</taxon>
        <taxon>Bacteroidota</taxon>
        <taxon>Sphingobacteriia</taxon>
        <taxon>Sphingobacteriales</taxon>
        <taxon>Sphingobacteriaceae</taxon>
        <taxon>Mucilaginibacter</taxon>
    </lineage>
</organism>
<dbReference type="InterPro" id="IPR037923">
    <property type="entry name" value="HTH-like"/>
</dbReference>
<evidence type="ECO:0000256" key="3">
    <source>
        <dbReference type="ARBA" id="ARBA00023163"/>
    </source>
</evidence>
<dbReference type="PANTHER" id="PTHR43280:SF32">
    <property type="entry name" value="TRANSCRIPTIONAL REGULATORY PROTEIN"/>
    <property type="match status" value="1"/>
</dbReference>
<evidence type="ECO:0000256" key="1">
    <source>
        <dbReference type="ARBA" id="ARBA00023015"/>
    </source>
</evidence>
<proteinExistence type="predicted"/>
<dbReference type="Proteomes" id="UP000320042">
    <property type="component" value="Unassembled WGS sequence"/>
</dbReference>
<dbReference type="PROSITE" id="PS01124">
    <property type="entry name" value="HTH_ARAC_FAMILY_2"/>
    <property type="match status" value="1"/>
</dbReference>
<dbReference type="InterPro" id="IPR009057">
    <property type="entry name" value="Homeodomain-like_sf"/>
</dbReference>
<dbReference type="Pfam" id="PF12833">
    <property type="entry name" value="HTH_18"/>
    <property type="match status" value="1"/>
</dbReference>
<dbReference type="Gene3D" id="1.10.10.60">
    <property type="entry name" value="Homeodomain-like"/>
    <property type="match status" value="1"/>
</dbReference>
<comment type="caution">
    <text evidence="5">The sequence shown here is derived from an EMBL/GenBank/DDBJ whole genome shotgun (WGS) entry which is preliminary data.</text>
</comment>
<dbReference type="GO" id="GO:0003700">
    <property type="term" value="F:DNA-binding transcription factor activity"/>
    <property type="evidence" value="ECO:0007669"/>
    <property type="project" value="InterPro"/>
</dbReference>
<reference evidence="5 6" key="1">
    <citation type="submission" date="2019-07" db="EMBL/GenBank/DDBJ databases">
        <authorList>
            <person name="Kim J."/>
        </authorList>
    </citation>
    <scope>NUCLEOTIDE SEQUENCE [LARGE SCALE GENOMIC DNA]</scope>
    <source>
        <strain evidence="6">dk17</strain>
    </source>
</reference>
<keyword evidence="6" id="KW-1185">Reference proteome</keyword>
<dbReference type="EMBL" id="VOEJ01000008">
    <property type="protein sequence ID" value="TWR25713.1"/>
    <property type="molecule type" value="Genomic_DNA"/>
</dbReference>
<keyword evidence="2" id="KW-0238">DNA-binding</keyword>
<accession>A0A563U310</accession>
<sequence length="283" mass="32104">MKNIPIHQLKDRTDMGMELWRYNLGDMPADDEVMGIHRDDHYIFFVVDGGDASLLIDFEKVTFTRNTLYYILPGQVHQAIDNERAAGWFLAVDASLIPADYREVFEGMLQIQQPCQLDGALMQQSTTLLNLLGQRYNASKTGAFNTPVLLSLLQSFLGIAASCYADACQTAIKVSRPVLLSQQFKRLLVQYMVTVKSPSAYADMLNVSESYLNESLKKTTGLPVSYWILNEVVLEAKRLLYYSSENVKEIAHKLGYEGHTYFSRLFKKSVGLTPLAFRAQYRK</sequence>
<dbReference type="OrthoDB" id="2585681at2"/>
<dbReference type="InterPro" id="IPR018060">
    <property type="entry name" value="HTH_AraC"/>
</dbReference>
<feature type="domain" description="HTH araC/xylS-type" evidence="4">
    <location>
        <begin position="182"/>
        <end position="280"/>
    </location>
</feature>
<evidence type="ECO:0000259" key="4">
    <source>
        <dbReference type="PROSITE" id="PS01124"/>
    </source>
</evidence>
<dbReference type="InterPro" id="IPR020449">
    <property type="entry name" value="Tscrpt_reg_AraC-type_HTH"/>
</dbReference>
<dbReference type="SUPFAM" id="SSF51215">
    <property type="entry name" value="Regulatory protein AraC"/>
    <property type="match status" value="1"/>
</dbReference>
<dbReference type="GO" id="GO:0043565">
    <property type="term" value="F:sequence-specific DNA binding"/>
    <property type="evidence" value="ECO:0007669"/>
    <property type="project" value="InterPro"/>
</dbReference>
<keyword evidence="3" id="KW-0804">Transcription</keyword>
<evidence type="ECO:0000313" key="6">
    <source>
        <dbReference type="Proteomes" id="UP000320042"/>
    </source>
</evidence>
<dbReference type="RefSeq" id="WP_146382870.1">
    <property type="nucleotide sequence ID" value="NZ_VOEJ01000008.1"/>
</dbReference>
<evidence type="ECO:0000313" key="5">
    <source>
        <dbReference type="EMBL" id="TWR25713.1"/>
    </source>
</evidence>
<dbReference type="AlphaFoldDB" id="A0A563U310"/>
<name>A0A563U310_9SPHI</name>